<comment type="subcellular location">
    <subcellularLocation>
        <location evidence="1">Cell inner membrane</location>
    </subcellularLocation>
</comment>
<dbReference type="EMBL" id="CP012154">
    <property type="protein sequence ID" value="AKS40709.1"/>
    <property type="molecule type" value="Genomic_DNA"/>
</dbReference>
<dbReference type="RefSeq" id="WP_049724399.1">
    <property type="nucleotide sequence ID" value="NZ_CP012154.1"/>
</dbReference>
<gene>
    <name evidence="7" type="ORF">WM2015_326</name>
</gene>
<protein>
    <submittedName>
        <fullName evidence="7">Uncharacterized protein</fullName>
    </submittedName>
</protein>
<keyword evidence="6" id="KW-0012">Acyltransferase</keyword>
<dbReference type="Proteomes" id="UP000066624">
    <property type="component" value="Chromosome"/>
</dbReference>
<dbReference type="InterPro" id="IPR004960">
    <property type="entry name" value="LipA_acyltrans"/>
</dbReference>
<evidence type="ECO:0000256" key="2">
    <source>
        <dbReference type="ARBA" id="ARBA00022475"/>
    </source>
</evidence>
<dbReference type="GO" id="GO:0009247">
    <property type="term" value="P:glycolipid biosynthetic process"/>
    <property type="evidence" value="ECO:0007669"/>
    <property type="project" value="UniProtKB-ARBA"/>
</dbReference>
<organism evidence="7 8">
    <name type="scientific">Wenzhouxiangella marina</name>
    <dbReference type="NCBI Taxonomy" id="1579979"/>
    <lineage>
        <taxon>Bacteria</taxon>
        <taxon>Pseudomonadati</taxon>
        <taxon>Pseudomonadota</taxon>
        <taxon>Gammaproteobacteria</taxon>
        <taxon>Chromatiales</taxon>
        <taxon>Wenzhouxiangellaceae</taxon>
        <taxon>Wenzhouxiangella</taxon>
    </lineage>
</organism>
<evidence type="ECO:0000256" key="5">
    <source>
        <dbReference type="ARBA" id="ARBA00023136"/>
    </source>
</evidence>
<reference evidence="7 8" key="1">
    <citation type="submission" date="2015-07" db="EMBL/GenBank/DDBJ databases">
        <authorList>
            <person name="Noorani M."/>
        </authorList>
    </citation>
    <scope>NUCLEOTIDE SEQUENCE [LARGE SCALE GENOMIC DNA]</scope>
    <source>
        <strain evidence="7 8">KCTC 42284</strain>
    </source>
</reference>
<dbReference type="Pfam" id="PF03279">
    <property type="entry name" value="Lip_A_acyltrans"/>
    <property type="match status" value="1"/>
</dbReference>
<dbReference type="PANTHER" id="PTHR30606:SF10">
    <property type="entry name" value="PHOSPHATIDYLINOSITOL MANNOSIDE ACYLTRANSFERASE"/>
    <property type="match status" value="1"/>
</dbReference>
<evidence type="ECO:0000256" key="4">
    <source>
        <dbReference type="ARBA" id="ARBA00022679"/>
    </source>
</evidence>
<dbReference type="GO" id="GO:0016746">
    <property type="term" value="F:acyltransferase activity"/>
    <property type="evidence" value="ECO:0007669"/>
    <property type="project" value="UniProtKB-KW"/>
</dbReference>
<dbReference type="GO" id="GO:0005886">
    <property type="term" value="C:plasma membrane"/>
    <property type="evidence" value="ECO:0007669"/>
    <property type="project" value="UniProtKB-SubCell"/>
</dbReference>
<dbReference type="CDD" id="cd07984">
    <property type="entry name" value="LPLAT_LABLAT-like"/>
    <property type="match status" value="1"/>
</dbReference>
<sequence>MLFLARLLIRLLALLPLKLLYGLAVPLAALGRLRRSRKARIIDTNLALAFPESNDEERQALRRAHEVEMIRLALETGAVWHWPARRIESRIRSVEGLEALEQARADGRGVLFLSGHLGNWEILTLYLSLQVPLVALYKAPRDARLQRAITDSRERFGGRLVASGSPAMRTLLRQLRQGQGAGLLIDQQPKQGEGRFVDFFGHPALTMTLPYRLSQRTGCRIVLSECTREPGGRGWAIRLEAAPEAAYSEDSETALTTLNDWLAERVKAHPAQYLWRYKRFDLQPDNGPSPYRRRD</sequence>
<proteinExistence type="predicted"/>
<evidence type="ECO:0000256" key="3">
    <source>
        <dbReference type="ARBA" id="ARBA00022519"/>
    </source>
</evidence>
<accession>A0A0K0XSN8</accession>
<name>A0A0K0XSN8_9GAMM</name>
<evidence type="ECO:0000256" key="1">
    <source>
        <dbReference type="ARBA" id="ARBA00004533"/>
    </source>
</evidence>
<keyword evidence="4" id="KW-0808">Transferase</keyword>
<dbReference type="PANTHER" id="PTHR30606">
    <property type="entry name" value="LIPID A BIOSYNTHESIS LAUROYL ACYLTRANSFERASE"/>
    <property type="match status" value="1"/>
</dbReference>
<dbReference type="PIRSF" id="PIRSF026649">
    <property type="entry name" value="MsbB"/>
    <property type="match status" value="1"/>
</dbReference>
<dbReference type="STRING" id="1579979.WM2015_326"/>
<dbReference type="AlphaFoldDB" id="A0A0K0XSN8"/>
<evidence type="ECO:0000313" key="7">
    <source>
        <dbReference type="EMBL" id="AKS40709.1"/>
    </source>
</evidence>
<keyword evidence="5" id="KW-0472">Membrane</keyword>
<keyword evidence="8" id="KW-1185">Reference proteome</keyword>
<dbReference type="KEGG" id="wma:WM2015_326"/>
<evidence type="ECO:0000313" key="8">
    <source>
        <dbReference type="Proteomes" id="UP000066624"/>
    </source>
</evidence>
<evidence type="ECO:0000256" key="6">
    <source>
        <dbReference type="ARBA" id="ARBA00023315"/>
    </source>
</evidence>
<dbReference type="PATRIC" id="fig|1579979.3.peg.330"/>
<keyword evidence="2" id="KW-1003">Cell membrane</keyword>
<keyword evidence="3" id="KW-0997">Cell inner membrane</keyword>